<dbReference type="InterPro" id="IPR000182">
    <property type="entry name" value="GNAT_dom"/>
</dbReference>
<comment type="caution">
    <text evidence="2">The sequence shown here is derived from an EMBL/GenBank/DDBJ whole genome shotgun (WGS) entry which is preliminary data.</text>
</comment>
<reference evidence="2 3" key="1">
    <citation type="submission" date="2023-03" db="EMBL/GenBank/DDBJ databases">
        <title>Draft genome sequence of type strain Streptomyces ferralitis JCM 14344.</title>
        <authorList>
            <person name="Klaysubun C."/>
            <person name="Duangmal K."/>
        </authorList>
    </citation>
    <scope>NUCLEOTIDE SEQUENCE [LARGE SCALE GENOMIC DNA]</scope>
    <source>
        <strain evidence="2 3">JCM 14344</strain>
    </source>
</reference>
<evidence type="ECO:0000313" key="3">
    <source>
        <dbReference type="Proteomes" id="UP001220022"/>
    </source>
</evidence>
<name>A0ABT5YYV9_9ACTN</name>
<proteinExistence type="predicted"/>
<dbReference type="Proteomes" id="UP001220022">
    <property type="component" value="Unassembled WGS sequence"/>
</dbReference>
<dbReference type="SUPFAM" id="SSF55729">
    <property type="entry name" value="Acyl-CoA N-acyltransferases (Nat)"/>
    <property type="match status" value="1"/>
</dbReference>
<gene>
    <name evidence="2" type="ORF">P2L57_13645</name>
</gene>
<accession>A0ABT5YYV9</accession>
<dbReference type="Pfam" id="PF00583">
    <property type="entry name" value="Acetyltransf_1"/>
    <property type="match status" value="1"/>
</dbReference>
<dbReference type="PROSITE" id="PS51186">
    <property type="entry name" value="GNAT"/>
    <property type="match status" value="1"/>
</dbReference>
<dbReference type="InterPro" id="IPR016181">
    <property type="entry name" value="Acyl_CoA_acyltransferase"/>
</dbReference>
<feature type="domain" description="N-acetyltransferase" evidence="1">
    <location>
        <begin position="80"/>
        <end position="210"/>
    </location>
</feature>
<evidence type="ECO:0000259" key="1">
    <source>
        <dbReference type="PROSITE" id="PS51186"/>
    </source>
</evidence>
<dbReference type="Gene3D" id="3.40.630.30">
    <property type="match status" value="1"/>
</dbReference>
<evidence type="ECO:0000313" key="2">
    <source>
        <dbReference type="EMBL" id="MDF2256730.1"/>
    </source>
</evidence>
<keyword evidence="3" id="KW-1185">Reference proteome</keyword>
<protein>
    <submittedName>
        <fullName evidence="2">GNAT family N-acetyltransferase</fullName>
    </submittedName>
</protein>
<sequence>MVPELVRTWVSGWVVSRRRPAPVEKPWGLYVEVGRPDQVGRHVLPDAVETAVRQAAASVTVPCTWLKVPMEPEETAAWLPPGWVVDMDEAGHLMAAELRATDPVPPGGYTPSVQTRDRVVYVRVHDAAGELAAKGQMALLGQATVVDCVTTEAAHRRRGLGAFVMRTLADHAVAEGATLGVLGATDEGRALYETLGWKAHAPLAACIYRP</sequence>
<dbReference type="EMBL" id="JARHTQ010000007">
    <property type="protein sequence ID" value="MDF2256730.1"/>
    <property type="molecule type" value="Genomic_DNA"/>
</dbReference>
<organism evidence="2 3">
    <name type="scientific">Streptantibioticus ferralitis</name>
    <dbReference type="NCBI Taxonomy" id="236510"/>
    <lineage>
        <taxon>Bacteria</taxon>
        <taxon>Bacillati</taxon>
        <taxon>Actinomycetota</taxon>
        <taxon>Actinomycetes</taxon>
        <taxon>Kitasatosporales</taxon>
        <taxon>Streptomycetaceae</taxon>
        <taxon>Streptantibioticus</taxon>
    </lineage>
</organism>